<evidence type="ECO:0000256" key="2">
    <source>
        <dbReference type="ARBA" id="ARBA00022679"/>
    </source>
</evidence>
<keyword evidence="5" id="KW-1185">Reference proteome</keyword>
<reference evidence="4 5" key="1">
    <citation type="submission" date="2018-06" db="EMBL/GenBank/DDBJ databases">
        <authorList>
            <consortium name="Pathogen Informatics"/>
            <person name="Doyle S."/>
        </authorList>
    </citation>
    <scope>NUCLEOTIDE SEQUENCE [LARGE SCALE GENOMIC DNA]</scope>
    <source>
        <strain evidence="4 5">NCTC10738</strain>
    </source>
</reference>
<accession>A0A380A9N3</accession>
<dbReference type="PANTHER" id="PTHR43317:SF1">
    <property type="entry name" value="THERMOSPERMINE SYNTHASE ACAULIS5"/>
    <property type="match status" value="1"/>
</dbReference>
<protein>
    <submittedName>
        <fullName evidence="4">Spermidine synthase</fullName>
    </submittedName>
</protein>
<dbReference type="GO" id="GO:0016740">
    <property type="term" value="F:transferase activity"/>
    <property type="evidence" value="ECO:0007669"/>
    <property type="project" value="UniProtKB-UniRule"/>
</dbReference>
<evidence type="ECO:0000313" key="4">
    <source>
        <dbReference type="EMBL" id="SUI76808.1"/>
    </source>
</evidence>
<dbReference type="Gene3D" id="3.40.50.150">
    <property type="entry name" value="Vaccinia Virus protein VP39"/>
    <property type="match status" value="1"/>
</dbReference>
<dbReference type="RefSeq" id="WP_028779458.1">
    <property type="nucleotide sequence ID" value="NZ_AP024609.1"/>
</dbReference>
<evidence type="ECO:0000313" key="5">
    <source>
        <dbReference type="Proteomes" id="UP000254069"/>
    </source>
</evidence>
<evidence type="ECO:0000256" key="3">
    <source>
        <dbReference type="ARBA" id="ARBA00023115"/>
    </source>
</evidence>
<name>A0A380A9N3_9GAMM</name>
<proteinExistence type="inferred from homology"/>
<dbReference type="GO" id="GO:0006596">
    <property type="term" value="P:polyamine biosynthetic process"/>
    <property type="evidence" value="ECO:0007669"/>
    <property type="project" value="UniProtKB-UniRule"/>
</dbReference>
<keyword evidence="3" id="KW-0620">Polyamine biosynthesis</keyword>
<organism evidence="4 5">
    <name type="scientific">Shewanella algae</name>
    <dbReference type="NCBI Taxonomy" id="38313"/>
    <lineage>
        <taxon>Bacteria</taxon>
        <taxon>Pseudomonadati</taxon>
        <taxon>Pseudomonadota</taxon>
        <taxon>Gammaproteobacteria</taxon>
        <taxon>Alteromonadales</taxon>
        <taxon>Shewanellaceae</taxon>
        <taxon>Shewanella</taxon>
    </lineage>
</organism>
<dbReference type="CDD" id="cd02440">
    <property type="entry name" value="AdoMet_MTases"/>
    <property type="match status" value="1"/>
</dbReference>
<dbReference type="Pfam" id="PF01564">
    <property type="entry name" value="Spermine_synth"/>
    <property type="match status" value="1"/>
</dbReference>
<dbReference type="EMBL" id="UGYO01000001">
    <property type="protein sequence ID" value="SUI76808.1"/>
    <property type="molecule type" value="Genomic_DNA"/>
</dbReference>
<dbReference type="PROSITE" id="PS51006">
    <property type="entry name" value="PABS_2"/>
    <property type="match status" value="1"/>
</dbReference>
<evidence type="ECO:0000256" key="1">
    <source>
        <dbReference type="ARBA" id="ARBA00007867"/>
    </source>
</evidence>
<keyword evidence="2" id="KW-0808">Transferase</keyword>
<comment type="similarity">
    <text evidence="1">Belongs to the spermidine/spermine synthase family.</text>
</comment>
<dbReference type="PANTHER" id="PTHR43317">
    <property type="entry name" value="THERMOSPERMINE SYNTHASE ACAULIS5"/>
    <property type="match status" value="1"/>
</dbReference>
<dbReference type="Proteomes" id="UP000254069">
    <property type="component" value="Unassembled WGS sequence"/>
</dbReference>
<dbReference type="InterPro" id="IPR030374">
    <property type="entry name" value="PABS"/>
</dbReference>
<gene>
    <name evidence="4" type="ORF">NCTC10738_02482</name>
</gene>
<sequence>MADYRTLVQQQDEWGSVAVLDDGDCRILAFGEHDEQSKLLKKAPHVPQHTYVQAMLLALLYLKPKSAIILGLGGGALVHALRHFDAAIKLTAVELRPLVLELAKSHFQLPLSKKLNLINQDANQFLASAEHKKVDIIFADLYGSEGVDAGQLSQAFIEQSLALLKSEGLLVLNCWKEHSQDRGLLARLQQHFPDVRACLTGGGNWVVFASRTPKNFTSAGLKQGAAGLSAVLDCDLGRSLSRFELWQ</sequence>
<dbReference type="NCBIfam" id="NF037959">
    <property type="entry name" value="MFS_SpdSyn"/>
    <property type="match status" value="1"/>
</dbReference>
<accession>A0A3G4URT9</accession>
<dbReference type="SUPFAM" id="SSF53335">
    <property type="entry name" value="S-adenosyl-L-methionine-dependent methyltransferases"/>
    <property type="match status" value="1"/>
</dbReference>
<dbReference type="AlphaFoldDB" id="A0A380A9N3"/>
<dbReference type="InterPro" id="IPR029063">
    <property type="entry name" value="SAM-dependent_MTases_sf"/>
</dbReference>